<dbReference type="GO" id="GO:0045180">
    <property type="term" value="C:basal cortex"/>
    <property type="evidence" value="ECO:0007669"/>
    <property type="project" value="TreeGrafter"/>
</dbReference>
<dbReference type="GO" id="GO:0000776">
    <property type="term" value="C:kinetochore"/>
    <property type="evidence" value="ECO:0007669"/>
    <property type="project" value="TreeGrafter"/>
</dbReference>
<proteinExistence type="predicted"/>
<keyword evidence="5" id="KW-1185">Reference proteome</keyword>
<dbReference type="GO" id="GO:0005876">
    <property type="term" value="C:spindle microtubule"/>
    <property type="evidence" value="ECO:0007669"/>
    <property type="project" value="TreeGrafter"/>
</dbReference>
<dbReference type="OrthoDB" id="46159at2759"/>
<dbReference type="InterPro" id="IPR024395">
    <property type="entry name" value="CLASP_N_dom"/>
</dbReference>
<feature type="compositionally biased region" description="Low complexity" evidence="1">
    <location>
        <begin position="346"/>
        <end position="356"/>
    </location>
</feature>
<dbReference type="GO" id="GO:0072686">
    <property type="term" value="C:mitotic spindle"/>
    <property type="evidence" value="ECO:0007669"/>
    <property type="project" value="TreeGrafter"/>
</dbReference>
<evidence type="ECO:0000313" key="3">
    <source>
        <dbReference type="EMBL" id="CAF0898368.1"/>
    </source>
</evidence>
<feature type="region of interest" description="Disordered" evidence="1">
    <location>
        <begin position="1"/>
        <end position="89"/>
    </location>
</feature>
<dbReference type="GO" id="GO:0090307">
    <property type="term" value="P:mitotic spindle assembly"/>
    <property type="evidence" value="ECO:0007669"/>
    <property type="project" value="TreeGrafter"/>
</dbReference>
<evidence type="ECO:0000259" key="2">
    <source>
        <dbReference type="SMART" id="SM01349"/>
    </source>
</evidence>
<feature type="domain" description="TOG" evidence="2">
    <location>
        <begin position="118"/>
        <end position="354"/>
    </location>
</feature>
<protein>
    <recommendedName>
        <fullName evidence="2">TOG domain-containing protein</fullName>
    </recommendedName>
</protein>
<dbReference type="SUPFAM" id="SSF48371">
    <property type="entry name" value="ARM repeat"/>
    <property type="match status" value="1"/>
</dbReference>
<evidence type="ECO:0000313" key="4">
    <source>
        <dbReference type="EMBL" id="CAF3681253.1"/>
    </source>
</evidence>
<name>A0A813ZEK0_9BILA</name>
<dbReference type="InterPro" id="IPR011989">
    <property type="entry name" value="ARM-like"/>
</dbReference>
<dbReference type="EMBL" id="CAJOBC010001486">
    <property type="protein sequence ID" value="CAF3681253.1"/>
    <property type="molecule type" value="Genomic_DNA"/>
</dbReference>
<dbReference type="InterPro" id="IPR034085">
    <property type="entry name" value="TOG"/>
</dbReference>
<dbReference type="GO" id="GO:0040001">
    <property type="term" value="P:establishment of mitotic spindle localization"/>
    <property type="evidence" value="ECO:0007669"/>
    <property type="project" value="TreeGrafter"/>
</dbReference>
<dbReference type="Pfam" id="PF12348">
    <property type="entry name" value="CLASP_N"/>
    <property type="match status" value="1"/>
</dbReference>
<dbReference type="GO" id="GO:0005815">
    <property type="term" value="C:microtubule organizing center"/>
    <property type="evidence" value="ECO:0007669"/>
    <property type="project" value="TreeGrafter"/>
</dbReference>
<dbReference type="InterPro" id="IPR016024">
    <property type="entry name" value="ARM-type_fold"/>
</dbReference>
<feature type="compositionally biased region" description="Low complexity" evidence="1">
    <location>
        <begin position="12"/>
        <end position="23"/>
    </location>
</feature>
<feature type="compositionally biased region" description="Polar residues" evidence="1">
    <location>
        <begin position="443"/>
        <end position="459"/>
    </location>
</feature>
<evidence type="ECO:0000256" key="1">
    <source>
        <dbReference type="SAM" id="MobiDB-lite"/>
    </source>
</evidence>
<dbReference type="GO" id="GO:0005881">
    <property type="term" value="C:cytoplasmic microtubule"/>
    <property type="evidence" value="ECO:0007669"/>
    <property type="project" value="TreeGrafter"/>
</dbReference>
<organism evidence="3 5">
    <name type="scientific">Didymodactylos carnosus</name>
    <dbReference type="NCBI Taxonomy" id="1234261"/>
    <lineage>
        <taxon>Eukaryota</taxon>
        <taxon>Metazoa</taxon>
        <taxon>Spiralia</taxon>
        <taxon>Gnathifera</taxon>
        <taxon>Rotifera</taxon>
        <taxon>Eurotatoria</taxon>
        <taxon>Bdelloidea</taxon>
        <taxon>Philodinida</taxon>
        <taxon>Philodinidae</taxon>
        <taxon>Didymodactylos</taxon>
    </lineage>
</organism>
<dbReference type="Proteomes" id="UP000663829">
    <property type="component" value="Unassembled WGS sequence"/>
</dbReference>
<dbReference type="GO" id="GO:0008017">
    <property type="term" value="F:microtubule binding"/>
    <property type="evidence" value="ECO:0007669"/>
    <property type="project" value="TreeGrafter"/>
</dbReference>
<dbReference type="PANTHER" id="PTHR21567:SF9">
    <property type="entry name" value="CLIP-ASSOCIATING PROTEIN"/>
    <property type="match status" value="1"/>
</dbReference>
<dbReference type="Gene3D" id="1.25.10.10">
    <property type="entry name" value="Leucine-rich Repeat Variant"/>
    <property type="match status" value="3"/>
</dbReference>
<feature type="compositionally biased region" description="Low complexity" evidence="1">
    <location>
        <begin position="1145"/>
        <end position="1161"/>
    </location>
</feature>
<feature type="compositionally biased region" description="Low complexity" evidence="1">
    <location>
        <begin position="41"/>
        <end position="85"/>
    </location>
</feature>
<dbReference type="EMBL" id="CAJNOQ010001486">
    <property type="protein sequence ID" value="CAF0898368.1"/>
    <property type="molecule type" value="Genomic_DNA"/>
</dbReference>
<feature type="compositionally biased region" description="Polar residues" evidence="1">
    <location>
        <begin position="513"/>
        <end position="537"/>
    </location>
</feature>
<feature type="compositionally biased region" description="Low complexity" evidence="1">
    <location>
        <begin position="424"/>
        <end position="440"/>
    </location>
</feature>
<comment type="caution">
    <text evidence="3">The sequence shown here is derived from an EMBL/GenBank/DDBJ whole genome shotgun (WGS) entry which is preliminary data.</text>
</comment>
<dbReference type="SMART" id="SM01349">
    <property type="entry name" value="TOG"/>
    <property type="match status" value="3"/>
</dbReference>
<gene>
    <name evidence="3" type="ORF">GPM918_LOCUS8499</name>
    <name evidence="4" type="ORF">SRO942_LOCUS8499</name>
</gene>
<reference evidence="3" key="1">
    <citation type="submission" date="2021-02" db="EMBL/GenBank/DDBJ databases">
        <authorList>
            <person name="Nowell W R."/>
        </authorList>
    </citation>
    <scope>NUCLEOTIDE SEQUENCE</scope>
</reference>
<dbReference type="Pfam" id="PF21040">
    <property type="entry name" value="CEP104-like_TOG"/>
    <property type="match status" value="1"/>
</dbReference>
<feature type="domain" description="TOG" evidence="2">
    <location>
        <begin position="910"/>
        <end position="1143"/>
    </location>
</feature>
<dbReference type="Proteomes" id="UP000681722">
    <property type="component" value="Unassembled WGS sequence"/>
</dbReference>
<feature type="region of interest" description="Disordered" evidence="1">
    <location>
        <begin position="413"/>
        <end position="556"/>
    </location>
</feature>
<feature type="region of interest" description="Disordered" evidence="1">
    <location>
        <begin position="343"/>
        <end position="391"/>
    </location>
</feature>
<dbReference type="PANTHER" id="PTHR21567">
    <property type="entry name" value="CLASP"/>
    <property type="match status" value="1"/>
</dbReference>
<feature type="region of interest" description="Disordered" evidence="1">
    <location>
        <begin position="1141"/>
        <end position="1161"/>
    </location>
</feature>
<accession>A0A813ZEK0</accession>
<sequence>MNTAAKPPRPKPTSSSTTTVKSKIGNNGTSTDTRSRTMRLGSTSSAGTSSAASRRSRSSSGIPHPLPRSRSQLPSSVTGVTTTSGENPNVVHSVTAASSGAVDEAIFLEAFESTSEVQLLSGKDVEQQLSNIRDTLADTNTDWEKRIDTLKRLRSIIISGALDYDEFFKNIRQLDLPLAVTVKDLRSQIVREACITLAFMSVKLTNRFERTAEDVIPALMNLIQNSAKIIASSAVVAMRFIVDNTQSSKLVPLILASSESKSKEIRRHTCELLLHMLNHWDRTQLDKHSQLIHDVIKKSLSDADPETRQGARKAFGLFRENFPQLAHKLLDTLDASKKKTLLGEMSNSSSTHSLASNGRLRSAKEITSRHPSGNDKQYSPGALGRSSSANELASRNLAKNNALSMTTSITPVAPSLAKPRPVQSKSAYKSSSTITASSGSRPPVTSQSQPGSRSTSPTLKSHYLTHHNNNRTPTNGRSRIPMPGKISSRESSPGRTRPYGMRQESDYDPNHFGVSSQRRGVWSANSDDNASETSSICSERSLESKSSKRRLSTHSSREWIDKEDVADVLRRMSSNEWAERKEGLTTLHHMIRSGRVFSGPEIKRITETFSKRFHDPHSQVFTVFLDVLPEFIISYKREINEWLYTLLTKLLTRLGNDHLESTYKKLKNCLKVVNQSFDVHQQFTILTRFINDNSSAPGIKAKEVLLKHLQQIIQHMEPVDIANNADVRIALSKIMNWSVEPKSNEVRKAAQGVVLALYNLNRPEFTLMLTSLPDTYQAAASKIIRSVTDKYSSTPSNQDMNFLQHSNSGSLSSMTTSVNSLLNSDNNHEQSYRQTSQTTYLTDMRVLMENMQALNINHRNDELLTGSNSLKDSGFQDMAVKNGRQYTPQLYRSNNSHNTTEQSDVRSILNAPDRTAAIDSSLDIINNTSSNKEQRHNAMRCILKFSKVNDTETWDIAFTKTLNVLTHILDDDNDEIIWKVFSLRIIRELLIHHTDLFMNYVELTIIRILKAQSETESDITRAAEAAALAAAEYLPSEDCVRVLKPIIETAKYPMNQAAITMLQKTIELMNKDVCARLMPEMIPPLLASWDSETSSVRKAAVFCLVAVFLVVGESLRTYLQKLSASKLKLLNVYISKAEQQRTTEKNTNSSSSPTTITNGKF</sequence>
<dbReference type="AlphaFoldDB" id="A0A813ZEK0"/>
<evidence type="ECO:0000313" key="5">
    <source>
        <dbReference type="Proteomes" id="UP000663829"/>
    </source>
</evidence>
<feature type="domain" description="TOG" evidence="2">
    <location>
        <begin position="553"/>
        <end position="793"/>
    </location>
</feature>